<evidence type="ECO:0000256" key="1">
    <source>
        <dbReference type="ARBA" id="ARBA00004787"/>
    </source>
</evidence>
<feature type="non-terminal residue" evidence="7">
    <location>
        <position position="210"/>
    </location>
</feature>
<comment type="similarity">
    <text evidence="2">Belongs to the IspD/TarI cytidylyltransferase family. IspD subfamily.</text>
</comment>
<dbReference type="InterPro" id="IPR001228">
    <property type="entry name" value="IspD"/>
</dbReference>
<organism evidence="7">
    <name type="scientific">marine sediment metagenome</name>
    <dbReference type="NCBI Taxonomy" id="412755"/>
    <lineage>
        <taxon>unclassified sequences</taxon>
        <taxon>metagenomes</taxon>
        <taxon>ecological metagenomes</taxon>
    </lineage>
</organism>
<gene>
    <name evidence="7" type="ORF">LCGC14_2836580</name>
</gene>
<dbReference type="InterPro" id="IPR034683">
    <property type="entry name" value="IspD/TarI"/>
</dbReference>
<dbReference type="InterPro" id="IPR050088">
    <property type="entry name" value="IspD/TarI_cytidylyltransf_bact"/>
</dbReference>
<dbReference type="PANTHER" id="PTHR32125:SF4">
    <property type="entry name" value="2-C-METHYL-D-ERYTHRITOL 4-PHOSPHATE CYTIDYLYLTRANSFERASE, CHLOROPLASTIC"/>
    <property type="match status" value="1"/>
</dbReference>
<keyword evidence="6" id="KW-0414">Isoprene biosynthesis</keyword>
<dbReference type="EMBL" id="LAZR01054166">
    <property type="protein sequence ID" value="KKK79131.1"/>
    <property type="molecule type" value="Genomic_DNA"/>
</dbReference>
<dbReference type="GO" id="GO:0050518">
    <property type="term" value="F:2-C-methyl-D-erythritol 4-phosphate cytidylyltransferase activity"/>
    <property type="evidence" value="ECO:0007669"/>
    <property type="project" value="UniProtKB-EC"/>
</dbReference>
<evidence type="ECO:0000256" key="2">
    <source>
        <dbReference type="ARBA" id="ARBA00009789"/>
    </source>
</evidence>
<dbReference type="FunFam" id="3.90.550.10:FF:000003">
    <property type="entry name" value="2-C-methyl-D-erythritol 4-phosphate cytidylyltransferase"/>
    <property type="match status" value="1"/>
</dbReference>
<dbReference type="InterPro" id="IPR029044">
    <property type="entry name" value="Nucleotide-diphossugar_trans"/>
</dbReference>
<evidence type="ECO:0000256" key="4">
    <source>
        <dbReference type="ARBA" id="ARBA00022679"/>
    </source>
</evidence>
<dbReference type="AlphaFoldDB" id="A0A0F9B3J5"/>
<name>A0A0F9B3J5_9ZZZZ</name>
<dbReference type="CDD" id="cd02516">
    <property type="entry name" value="CDP-ME_synthetase"/>
    <property type="match status" value="1"/>
</dbReference>
<dbReference type="UniPathway" id="UPA00056">
    <property type="reaction ID" value="UER00093"/>
</dbReference>
<keyword evidence="5" id="KW-0548">Nucleotidyltransferase</keyword>
<evidence type="ECO:0000256" key="5">
    <source>
        <dbReference type="ARBA" id="ARBA00022695"/>
    </source>
</evidence>
<dbReference type="HAMAP" id="MF_00108">
    <property type="entry name" value="IspD"/>
    <property type="match status" value="1"/>
</dbReference>
<sequence>MTTAIIPSAGKGIRIGGNVSKQYLFIGGQPILARTLSAFDSCGGIDQILLVVSRKESDFCKSRILEPLGLQKTVKVVLGGETRQESVYNGLLSVDNKEGIVVIHDGVRPFIEQDRITAVIRGAKECGACILGMPADDTLKHISRSGYIKKTVEREKIWLAQTPQAFKYDLIRKAHEQAREDSFSGTDDAILVERLNETIKIIKGSRINFK</sequence>
<keyword evidence="4" id="KW-0808">Transferase</keyword>
<evidence type="ECO:0000256" key="6">
    <source>
        <dbReference type="ARBA" id="ARBA00023229"/>
    </source>
</evidence>
<dbReference type="PANTHER" id="PTHR32125">
    <property type="entry name" value="2-C-METHYL-D-ERYTHRITOL 4-PHOSPHATE CYTIDYLYLTRANSFERASE, CHLOROPLASTIC"/>
    <property type="match status" value="1"/>
</dbReference>
<dbReference type="Pfam" id="PF01128">
    <property type="entry name" value="IspD"/>
    <property type="match status" value="1"/>
</dbReference>
<dbReference type="GO" id="GO:0019288">
    <property type="term" value="P:isopentenyl diphosphate biosynthetic process, methylerythritol 4-phosphate pathway"/>
    <property type="evidence" value="ECO:0007669"/>
    <property type="project" value="UniProtKB-UniPathway"/>
</dbReference>
<dbReference type="Gene3D" id="3.90.550.10">
    <property type="entry name" value="Spore Coat Polysaccharide Biosynthesis Protein SpsA, Chain A"/>
    <property type="match status" value="1"/>
</dbReference>
<dbReference type="SUPFAM" id="SSF53448">
    <property type="entry name" value="Nucleotide-diphospho-sugar transferases"/>
    <property type="match status" value="1"/>
</dbReference>
<proteinExistence type="inferred from homology"/>
<comment type="caution">
    <text evidence="7">The sequence shown here is derived from an EMBL/GenBank/DDBJ whole genome shotgun (WGS) entry which is preliminary data.</text>
</comment>
<reference evidence="7" key="1">
    <citation type="journal article" date="2015" name="Nature">
        <title>Complex archaea that bridge the gap between prokaryotes and eukaryotes.</title>
        <authorList>
            <person name="Spang A."/>
            <person name="Saw J.H."/>
            <person name="Jorgensen S.L."/>
            <person name="Zaremba-Niedzwiedzka K."/>
            <person name="Martijn J."/>
            <person name="Lind A.E."/>
            <person name="van Eijk R."/>
            <person name="Schleper C."/>
            <person name="Guy L."/>
            <person name="Ettema T.J."/>
        </authorList>
    </citation>
    <scope>NUCLEOTIDE SEQUENCE</scope>
</reference>
<dbReference type="PROSITE" id="PS01295">
    <property type="entry name" value="ISPD"/>
    <property type="match status" value="1"/>
</dbReference>
<comment type="pathway">
    <text evidence="1">Isoprenoid biosynthesis; isopentenyl diphosphate biosynthesis via DXP pathway; isopentenyl diphosphate from 1-deoxy-D-xylulose 5-phosphate: step 2/6.</text>
</comment>
<protein>
    <recommendedName>
        <fullName evidence="3">2-C-methyl-D-erythritol 4-phosphate cytidylyltransferase</fullName>
        <ecNumber evidence="3">2.7.7.60</ecNumber>
    </recommendedName>
</protein>
<dbReference type="NCBIfam" id="TIGR00453">
    <property type="entry name" value="ispD"/>
    <property type="match status" value="1"/>
</dbReference>
<dbReference type="EC" id="2.7.7.60" evidence="3"/>
<dbReference type="InterPro" id="IPR018294">
    <property type="entry name" value="ISPD_synthase_CS"/>
</dbReference>
<accession>A0A0F9B3J5</accession>
<evidence type="ECO:0000313" key="7">
    <source>
        <dbReference type="EMBL" id="KKK79131.1"/>
    </source>
</evidence>
<evidence type="ECO:0000256" key="3">
    <source>
        <dbReference type="ARBA" id="ARBA00012526"/>
    </source>
</evidence>